<evidence type="ECO:0000259" key="2">
    <source>
        <dbReference type="Pfam" id="PF01464"/>
    </source>
</evidence>
<dbReference type="RefSeq" id="WP_222975841.1">
    <property type="nucleotide sequence ID" value="NZ_JAINVZ010000004.1"/>
</dbReference>
<name>A0ABS7QQD7_9ACTN</name>
<sequence>METETGRSGRKGRGCLVSLVLLVAVVAGAAIGVAWWLTRPPALPSIPDEYLSTVELAATTCPQLNVPLLAAQIDAESKWNPDADSGQAQGIAQFYPSTWKEWGKSYSGDGAPDVWNPKDAIPSQAAYMCELFKEVKGVPGDPTQLALAAYNAGPSAVLNAQGIPQISETQDYVSKIESLMPKYLLTYDKQIGITPSPSSSASTATGSGTG</sequence>
<dbReference type="EMBL" id="JAINVZ010000004">
    <property type="protein sequence ID" value="MBY8884956.1"/>
    <property type="molecule type" value="Genomic_DNA"/>
</dbReference>
<proteinExistence type="predicted"/>
<dbReference type="SUPFAM" id="SSF53955">
    <property type="entry name" value="Lysozyme-like"/>
    <property type="match status" value="1"/>
</dbReference>
<dbReference type="InterPro" id="IPR008258">
    <property type="entry name" value="Transglycosylase_SLT_dom_1"/>
</dbReference>
<reference evidence="3 4" key="1">
    <citation type="submission" date="2021-08" db="EMBL/GenBank/DDBJ databases">
        <title>Streptomyces sp. PTM05 isolated from lichen.</title>
        <authorList>
            <person name="Somphong A."/>
            <person name="Phongsopitanun W."/>
            <person name="Tanasupawat S."/>
        </authorList>
    </citation>
    <scope>NUCLEOTIDE SEQUENCE [LARGE SCALE GENOMIC DNA]</scope>
    <source>
        <strain evidence="3 4">Ptm05</strain>
    </source>
</reference>
<keyword evidence="1" id="KW-1133">Transmembrane helix</keyword>
<evidence type="ECO:0000313" key="3">
    <source>
        <dbReference type="EMBL" id="MBY8884956.1"/>
    </source>
</evidence>
<keyword evidence="1" id="KW-0472">Membrane</keyword>
<feature type="transmembrane region" description="Helical" evidence="1">
    <location>
        <begin position="16"/>
        <end position="37"/>
    </location>
</feature>
<keyword evidence="1" id="KW-0812">Transmembrane</keyword>
<accession>A0ABS7QQD7</accession>
<evidence type="ECO:0000313" key="4">
    <source>
        <dbReference type="Proteomes" id="UP001198565"/>
    </source>
</evidence>
<feature type="domain" description="Transglycosylase SLT" evidence="2">
    <location>
        <begin position="58"/>
        <end position="170"/>
    </location>
</feature>
<keyword evidence="4" id="KW-1185">Reference proteome</keyword>
<dbReference type="PANTHER" id="PTHR37423:SF2">
    <property type="entry name" value="MEMBRANE-BOUND LYTIC MUREIN TRANSGLYCOSYLASE C"/>
    <property type="match status" value="1"/>
</dbReference>
<dbReference type="InterPro" id="IPR023346">
    <property type="entry name" value="Lysozyme-like_dom_sf"/>
</dbReference>
<gene>
    <name evidence="3" type="ORF">K7472_08855</name>
</gene>
<protein>
    <submittedName>
        <fullName evidence="3">Lytic transglycosylase domain-containing protein</fullName>
    </submittedName>
</protein>
<dbReference type="Proteomes" id="UP001198565">
    <property type="component" value="Unassembled WGS sequence"/>
</dbReference>
<dbReference type="Gene3D" id="1.10.530.10">
    <property type="match status" value="1"/>
</dbReference>
<evidence type="ECO:0000256" key="1">
    <source>
        <dbReference type="SAM" id="Phobius"/>
    </source>
</evidence>
<dbReference type="PANTHER" id="PTHR37423">
    <property type="entry name" value="SOLUBLE LYTIC MUREIN TRANSGLYCOSYLASE-RELATED"/>
    <property type="match status" value="1"/>
</dbReference>
<dbReference type="CDD" id="cd13399">
    <property type="entry name" value="Slt35-like"/>
    <property type="match status" value="1"/>
</dbReference>
<comment type="caution">
    <text evidence="3">The sequence shown here is derived from an EMBL/GenBank/DDBJ whole genome shotgun (WGS) entry which is preliminary data.</text>
</comment>
<organism evidence="3 4">
    <name type="scientific">Streptantibioticus parmotrematis</name>
    <dbReference type="NCBI Taxonomy" id="2873249"/>
    <lineage>
        <taxon>Bacteria</taxon>
        <taxon>Bacillati</taxon>
        <taxon>Actinomycetota</taxon>
        <taxon>Actinomycetes</taxon>
        <taxon>Kitasatosporales</taxon>
        <taxon>Streptomycetaceae</taxon>
        <taxon>Streptantibioticus</taxon>
    </lineage>
</organism>
<dbReference type="Pfam" id="PF01464">
    <property type="entry name" value="SLT"/>
    <property type="match status" value="1"/>
</dbReference>